<dbReference type="EMBL" id="REGN01003329">
    <property type="protein sequence ID" value="RNA23213.1"/>
    <property type="molecule type" value="Genomic_DNA"/>
</dbReference>
<reference evidence="2 3" key="1">
    <citation type="journal article" date="2018" name="Sci. Rep.">
        <title>Genomic signatures of local adaptation to the degree of environmental predictability in rotifers.</title>
        <authorList>
            <person name="Franch-Gras L."/>
            <person name="Hahn C."/>
            <person name="Garcia-Roger E.M."/>
            <person name="Carmona M.J."/>
            <person name="Serra M."/>
            <person name="Gomez A."/>
        </authorList>
    </citation>
    <scope>NUCLEOTIDE SEQUENCE [LARGE SCALE GENOMIC DNA]</scope>
    <source>
        <strain evidence="2">HYR1</strain>
    </source>
</reference>
<keyword evidence="1" id="KW-1133">Transmembrane helix</keyword>
<evidence type="ECO:0000256" key="1">
    <source>
        <dbReference type="SAM" id="Phobius"/>
    </source>
</evidence>
<gene>
    <name evidence="2" type="ORF">BpHYR1_006346</name>
</gene>
<accession>A0A3M7RI24</accession>
<keyword evidence="1" id="KW-0812">Transmembrane</keyword>
<evidence type="ECO:0000313" key="3">
    <source>
        <dbReference type="Proteomes" id="UP000276133"/>
    </source>
</evidence>
<name>A0A3M7RI24_BRAPC</name>
<protein>
    <submittedName>
        <fullName evidence="2">Uncharacterized protein</fullName>
    </submittedName>
</protein>
<feature type="transmembrane region" description="Helical" evidence="1">
    <location>
        <begin position="57"/>
        <end position="74"/>
    </location>
</feature>
<sequence>MCLTNFAQFLQDFAVYITIKNDFKTLYNNFQTLIKDNTFTVYDFQFFKMIPPNLAKIYLAFTFLSLFIYFKKIMKRGFNIRK</sequence>
<keyword evidence="1" id="KW-0472">Membrane</keyword>
<proteinExistence type="predicted"/>
<organism evidence="2 3">
    <name type="scientific">Brachionus plicatilis</name>
    <name type="common">Marine rotifer</name>
    <name type="synonym">Brachionus muelleri</name>
    <dbReference type="NCBI Taxonomy" id="10195"/>
    <lineage>
        <taxon>Eukaryota</taxon>
        <taxon>Metazoa</taxon>
        <taxon>Spiralia</taxon>
        <taxon>Gnathifera</taxon>
        <taxon>Rotifera</taxon>
        <taxon>Eurotatoria</taxon>
        <taxon>Monogononta</taxon>
        <taxon>Pseudotrocha</taxon>
        <taxon>Ploima</taxon>
        <taxon>Brachionidae</taxon>
        <taxon>Brachionus</taxon>
    </lineage>
</organism>
<dbReference type="AlphaFoldDB" id="A0A3M7RI24"/>
<keyword evidence="3" id="KW-1185">Reference proteome</keyword>
<comment type="caution">
    <text evidence="2">The sequence shown here is derived from an EMBL/GenBank/DDBJ whole genome shotgun (WGS) entry which is preliminary data.</text>
</comment>
<dbReference type="Proteomes" id="UP000276133">
    <property type="component" value="Unassembled WGS sequence"/>
</dbReference>
<evidence type="ECO:0000313" key="2">
    <source>
        <dbReference type="EMBL" id="RNA23213.1"/>
    </source>
</evidence>